<evidence type="ECO:0000313" key="1">
    <source>
        <dbReference type="EMBL" id="MBP2168809.1"/>
    </source>
</evidence>
<organism evidence="1 2">
    <name type="scientific">Winslowiella toletana</name>
    <dbReference type="NCBI Taxonomy" id="92490"/>
    <lineage>
        <taxon>Bacteria</taxon>
        <taxon>Pseudomonadati</taxon>
        <taxon>Pseudomonadota</taxon>
        <taxon>Gammaproteobacteria</taxon>
        <taxon>Enterobacterales</taxon>
        <taxon>Erwiniaceae</taxon>
        <taxon>Winslowiella</taxon>
    </lineage>
</organism>
<accession>A0ABS4P834</accession>
<comment type="caution">
    <text evidence="1">The sequence shown here is derived from an EMBL/GenBank/DDBJ whole genome shotgun (WGS) entry which is preliminary data.</text>
</comment>
<protein>
    <submittedName>
        <fullName evidence="1">Uncharacterized protein</fullName>
    </submittedName>
</protein>
<reference evidence="2" key="1">
    <citation type="submission" date="2023-07" db="EMBL/GenBank/DDBJ databases">
        <title>Genome mining of underrepresented organisms for secondary metabolites.</title>
        <authorList>
            <person name="D'Agostino P.M."/>
        </authorList>
    </citation>
    <scope>NUCLEOTIDE SEQUENCE [LARGE SCALE GENOMIC DNA]</scope>
    <source>
        <strain evidence="2">WS4403</strain>
    </source>
</reference>
<dbReference type="Proteomes" id="UP001195624">
    <property type="component" value="Unassembled WGS sequence"/>
</dbReference>
<evidence type="ECO:0000313" key="2">
    <source>
        <dbReference type="Proteomes" id="UP001195624"/>
    </source>
</evidence>
<dbReference type="EMBL" id="JAGGMQ010000001">
    <property type="protein sequence ID" value="MBP2168809.1"/>
    <property type="molecule type" value="Genomic_DNA"/>
</dbReference>
<sequence>MQENILTEFELNAIEDTLLTRDYLAKKKRVRNIEEAVKYGARKIINDAWSQGEEIKQQAFNDGFEMGLIYCIEHIVNYFNAVENEHARLQAILQQEILDIMDESFRDNTLFMNVVIDWYKKNGADSGVEVVISLPQHQKSLAEKLCTKLRAYLLYEPRVVFHQYSYYQVKKGDQLLQFNADEFTAGLVYRLVDNNEDIGERLRKISADSLHKIQSLF</sequence>
<gene>
    <name evidence="1" type="ORF">J2125_002001</name>
</gene>
<dbReference type="RefSeq" id="WP_017799599.1">
    <property type="nucleotide sequence ID" value="NZ_JAGGMQ010000001.1"/>
</dbReference>
<proteinExistence type="predicted"/>
<keyword evidence="2" id="KW-1185">Reference proteome</keyword>
<name>A0ABS4P834_9GAMM</name>